<dbReference type="PANTHER" id="PTHR42871">
    <property type="entry name" value="CITRATE SYNTHASE"/>
    <property type="match status" value="1"/>
</dbReference>
<dbReference type="SUPFAM" id="SSF48256">
    <property type="entry name" value="Citrate synthase"/>
    <property type="match status" value="1"/>
</dbReference>
<evidence type="ECO:0000313" key="1">
    <source>
        <dbReference type="EMBL" id="EQD62069.1"/>
    </source>
</evidence>
<dbReference type="EMBL" id="AUZY01004724">
    <property type="protein sequence ID" value="EQD62069.1"/>
    <property type="molecule type" value="Genomic_DNA"/>
</dbReference>
<dbReference type="InterPro" id="IPR016142">
    <property type="entry name" value="Citrate_synth-like_lrg_a-sub"/>
</dbReference>
<organism evidence="1">
    <name type="scientific">mine drainage metagenome</name>
    <dbReference type="NCBI Taxonomy" id="410659"/>
    <lineage>
        <taxon>unclassified sequences</taxon>
        <taxon>metagenomes</taxon>
        <taxon>ecological metagenomes</taxon>
    </lineage>
</organism>
<dbReference type="Pfam" id="PF00285">
    <property type="entry name" value="Citrate_synt"/>
    <property type="match status" value="1"/>
</dbReference>
<reference evidence="1" key="1">
    <citation type="submission" date="2013-08" db="EMBL/GenBank/DDBJ databases">
        <authorList>
            <person name="Mendez C."/>
            <person name="Richter M."/>
            <person name="Ferrer M."/>
            <person name="Sanchez J."/>
        </authorList>
    </citation>
    <scope>NUCLEOTIDE SEQUENCE</scope>
</reference>
<dbReference type="InterPro" id="IPR002020">
    <property type="entry name" value="Citrate_synthase"/>
</dbReference>
<dbReference type="EC" id="2.3.3.-" evidence="1"/>
<protein>
    <submittedName>
        <fullName evidence="1">Citrate synthase-like protein</fullName>
        <ecNumber evidence="1">2.3.3.-</ecNumber>
    </submittedName>
</protein>
<sequence length="74" mass="8454">MENSKDQKPVFARGLEGVIAAETEIGFVDGQEGRLVYRGYDINVLCENSNYEEVSYLLIYGKLPTRDQMTEYIN</sequence>
<dbReference type="AlphaFoldDB" id="T1C9E0"/>
<accession>T1C9E0</accession>
<gene>
    <name evidence="1" type="ORF">B1B_07432</name>
</gene>
<feature type="non-terminal residue" evidence="1">
    <location>
        <position position="74"/>
    </location>
</feature>
<keyword evidence="1" id="KW-0808">Transferase</keyword>
<reference evidence="1" key="2">
    <citation type="journal article" date="2014" name="ISME J.">
        <title>Microbial stratification in low pH oxic and suboxic macroscopic growths along an acid mine drainage.</title>
        <authorList>
            <person name="Mendez-Garcia C."/>
            <person name="Mesa V."/>
            <person name="Sprenger R.R."/>
            <person name="Richter M."/>
            <person name="Diez M.S."/>
            <person name="Solano J."/>
            <person name="Bargiela R."/>
            <person name="Golyshina O.V."/>
            <person name="Manteca A."/>
            <person name="Ramos J.L."/>
            <person name="Gallego J.R."/>
            <person name="Llorente I."/>
            <person name="Martins Dos Santos V.A."/>
            <person name="Jensen O.N."/>
            <person name="Pelaez A.I."/>
            <person name="Sanchez J."/>
            <person name="Ferrer M."/>
        </authorList>
    </citation>
    <scope>NUCLEOTIDE SEQUENCE</scope>
</reference>
<name>T1C9E0_9ZZZZ</name>
<dbReference type="PANTHER" id="PTHR42871:SF1">
    <property type="entry name" value="CITRATE SYNTHASE"/>
    <property type="match status" value="1"/>
</dbReference>
<dbReference type="GO" id="GO:0046912">
    <property type="term" value="F:acyltransferase activity, acyl groups converted into alkyl on transfer"/>
    <property type="evidence" value="ECO:0007669"/>
    <property type="project" value="InterPro"/>
</dbReference>
<keyword evidence="1" id="KW-0012">Acyltransferase</keyword>
<proteinExistence type="predicted"/>
<dbReference type="Gene3D" id="1.10.580.10">
    <property type="entry name" value="Citrate Synthase, domain 1"/>
    <property type="match status" value="1"/>
</dbReference>
<comment type="caution">
    <text evidence="1">The sequence shown here is derived from an EMBL/GenBank/DDBJ whole genome shotgun (WGS) entry which is preliminary data.</text>
</comment>
<dbReference type="InterPro" id="IPR036969">
    <property type="entry name" value="Citrate_synthase_sf"/>
</dbReference>